<dbReference type="OrthoDB" id="411211at2759"/>
<dbReference type="InterPro" id="IPR039156">
    <property type="entry name" value="PHAF1/BROMI"/>
</dbReference>
<organism evidence="3 4">
    <name type="scientific">Terfezia boudieri ATCC MYA-4762</name>
    <dbReference type="NCBI Taxonomy" id="1051890"/>
    <lineage>
        <taxon>Eukaryota</taxon>
        <taxon>Fungi</taxon>
        <taxon>Dikarya</taxon>
        <taxon>Ascomycota</taxon>
        <taxon>Pezizomycotina</taxon>
        <taxon>Pezizomycetes</taxon>
        <taxon>Pezizales</taxon>
        <taxon>Pezizaceae</taxon>
        <taxon>Terfezia</taxon>
    </lineage>
</organism>
<dbReference type="InterPro" id="IPR005373">
    <property type="entry name" value="PHAF1"/>
</dbReference>
<accession>A0A3N4LJI4</accession>
<evidence type="ECO:0000256" key="1">
    <source>
        <dbReference type="ARBA" id="ARBA00024339"/>
    </source>
</evidence>
<feature type="region of interest" description="Disordered" evidence="2">
    <location>
        <begin position="267"/>
        <end position="299"/>
    </location>
</feature>
<dbReference type="PANTHER" id="PTHR13465">
    <property type="entry name" value="UPF0183 PROTEIN"/>
    <property type="match status" value="1"/>
</dbReference>
<gene>
    <name evidence="3" type="ORF">L211DRAFT_862944</name>
</gene>
<name>A0A3N4LJI4_9PEZI</name>
<protein>
    <submittedName>
        <fullName evidence="3">UPF0183-domain-containing protein</fullName>
    </submittedName>
</protein>
<feature type="compositionally biased region" description="Acidic residues" evidence="2">
    <location>
        <begin position="287"/>
        <end position="296"/>
    </location>
</feature>
<keyword evidence="4" id="KW-1185">Reference proteome</keyword>
<dbReference type="GO" id="GO:0005802">
    <property type="term" value="C:trans-Golgi network"/>
    <property type="evidence" value="ECO:0007669"/>
    <property type="project" value="TreeGrafter"/>
</dbReference>
<reference evidence="3 4" key="1">
    <citation type="journal article" date="2018" name="Nat. Ecol. Evol.">
        <title>Pezizomycetes genomes reveal the molecular basis of ectomycorrhizal truffle lifestyle.</title>
        <authorList>
            <person name="Murat C."/>
            <person name="Payen T."/>
            <person name="Noel B."/>
            <person name="Kuo A."/>
            <person name="Morin E."/>
            <person name="Chen J."/>
            <person name="Kohler A."/>
            <person name="Krizsan K."/>
            <person name="Balestrini R."/>
            <person name="Da Silva C."/>
            <person name="Montanini B."/>
            <person name="Hainaut M."/>
            <person name="Levati E."/>
            <person name="Barry K.W."/>
            <person name="Belfiori B."/>
            <person name="Cichocki N."/>
            <person name="Clum A."/>
            <person name="Dockter R.B."/>
            <person name="Fauchery L."/>
            <person name="Guy J."/>
            <person name="Iotti M."/>
            <person name="Le Tacon F."/>
            <person name="Lindquist E.A."/>
            <person name="Lipzen A."/>
            <person name="Malagnac F."/>
            <person name="Mello A."/>
            <person name="Molinier V."/>
            <person name="Miyauchi S."/>
            <person name="Poulain J."/>
            <person name="Riccioni C."/>
            <person name="Rubini A."/>
            <person name="Sitrit Y."/>
            <person name="Splivallo R."/>
            <person name="Traeger S."/>
            <person name="Wang M."/>
            <person name="Zifcakova L."/>
            <person name="Wipf D."/>
            <person name="Zambonelli A."/>
            <person name="Paolocci F."/>
            <person name="Nowrousian M."/>
            <person name="Ottonello S."/>
            <person name="Baldrian P."/>
            <person name="Spatafora J.W."/>
            <person name="Henrissat B."/>
            <person name="Nagy L.G."/>
            <person name="Aury J.M."/>
            <person name="Wincker P."/>
            <person name="Grigoriev I.V."/>
            <person name="Bonfante P."/>
            <person name="Martin F.M."/>
        </authorList>
    </citation>
    <scope>NUCLEOTIDE SEQUENCE [LARGE SCALE GENOMIC DNA]</scope>
    <source>
        <strain evidence="3 4">ATCC MYA-4762</strain>
    </source>
</reference>
<evidence type="ECO:0000313" key="4">
    <source>
        <dbReference type="Proteomes" id="UP000267821"/>
    </source>
</evidence>
<dbReference type="AlphaFoldDB" id="A0A3N4LJI4"/>
<evidence type="ECO:0000256" key="2">
    <source>
        <dbReference type="SAM" id="MobiDB-lite"/>
    </source>
</evidence>
<dbReference type="GO" id="GO:0043001">
    <property type="term" value="P:Golgi to plasma membrane protein transport"/>
    <property type="evidence" value="ECO:0007669"/>
    <property type="project" value="TreeGrafter"/>
</dbReference>
<sequence>MTSVVPISPGRGLGQNFILGCSIYDVLAEIRANHTLYPSTSLIYDPTTPLSSNLILNLDMNGLRLRFDGADQRLRLIEVTSFHKARLSYNGAELVRGGQSPAFRFIYNKLFGPTYPGEYLATQGVYILSYPGISFSFPVDKEQWKEDVDFVSQLSAANAQPAVAMAIFHGSSWAEVRNQLFTKPPVNPRNPNVTSASAKQSPANDEIELVRVYHSTGNIELVRRHNPAFCITLQSTTPQDLVTELGPPSTIYYKNDHRLSIHRTQGGISGADESEFESDLLTQSDNGESEEDDDSDSGSTDYFYNYYGHGFDVCISTNAGHVASKVILHGNVPGSYEFNRWRRSRWEIVYGEDNGLSTSGSGTTTCGSVGPGIGVDEVGSSGEYYFGGQPVNGAARTASPTTTSPPLNSEMSFDEIYEKLKERFGATQRPMLLNRGSDSPSSSVELLGGWDEGDAGLRAEGSAEEAFGNTELYGFPGLIFEVLRNKAVSSLTVF</sequence>
<dbReference type="PANTHER" id="PTHR13465:SF2">
    <property type="entry name" value="PHAGOSOME ASSEMBLY FACTOR 1"/>
    <property type="match status" value="1"/>
</dbReference>
<comment type="similarity">
    <text evidence="1">Belongs to the PHAF1 family.</text>
</comment>
<dbReference type="InParanoid" id="A0A3N4LJI4"/>
<dbReference type="Pfam" id="PF03676">
    <property type="entry name" value="PHAF1"/>
    <property type="match status" value="2"/>
</dbReference>
<evidence type="ECO:0000313" key="3">
    <source>
        <dbReference type="EMBL" id="RPB21629.1"/>
    </source>
</evidence>
<dbReference type="Proteomes" id="UP000267821">
    <property type="component" value="Unassembled WGS sequence"/>
</dbReference>
<dbReference type="EMBL" id="ML121558">
    <property type="protein sequence ID" value="RPB21629.1"/>
    <property type="molecule type" value="Genomic_DNA"/>
</dbReference>
<proteinExistence type="inferred from homology"/>